<organism evidence="1 2">
    <name type="scientific">Iodobacter ciconiae</name>
    <dbReference type="NCBI Taxonomy" id="2496266"/>
    <lineage>
        <taxon>Bacteria</taxon>
        <taxon>Pseudomonadati</taxon>
        <taxon>Pseudomonadota</taxon>
        <taxon>Betaproteobacteria</taxon>
        <taxon>Neisseriales</taxon>
        <taxon>Chitinibacteraceae</taxon>
        <taxon>Iodobacter</taxon>
    </lineage>
</organism>
<proteinExistence type="predicted"/>
<sequence length="185" mass="21658">MNPDDVLSFWFGEQLEIRAQWFHKDAEFDAQINTKFLAFVEMAAQGKLNHWLKTPRHCLAYIILLDQFPRNIFRNSARSFAYDHLALQAAKDIINAGFNTQFHALEQLFIYLPLEHSENLADQELTLSLMKQWQNEPQLQGFYDYAIKHHAVIQRFGRFPHRNTLLGRNSTMEELNYLSLPGAGF</sequence>
<dbReference type="OrthoDB" id="7593450at2"/>
<keyword evidence="2" id="KW-1185">Reference proteome</keyword>
<gene>
    <name evidence="1" type="ORF">EJO50_09190</name>
</gene>
<dbReference type="Pfam" id="PF06041">
    <property type="entry name" value="DUF924"/>
    <property type="match status" value="1"/>
</dbReference>
<name>A0A3S8ZT42_9NEIS</name>
<dbReference type="Proteomes" id="UP000282438">
    <property type="component" value="Chromosome"/>
</dbReference>
<dbReference type="KEGG" id="iod:EJO50_09190"/>
<dbReference type="EMBL" id="CP034433">
    <property type="protein sequence ID" value="AZN36652.1"/>
    <property type="molecule type" value="Genomic_DNA"/>
</dbReference>
<protein>
    <submittedName>
        <fullName evidence="1">DUF924 domain-containing protein</fullName>
    </submittedName>
</protein>
<dbReference type="RefSeq" id="WP_125973541.1">
    <property type="nucleotide sequence ID" value="NZ_CP034433.1"/>
</dbReference>
<dbReference type="AlphaFoldDB" id="A0A3S8ZT42"/>
<evidence type="ECO:0000313" key="1">
    <source>
        <dbReference type="EMBL" id="AZN36652.1"/>
    </source>
</evidence>
<dbReference type="InterPro" id="IPR011990">
    <property type="entry name" value="TPR-like_helical_dom_sf"/>
</dbReference>
<dbReference type="SUPFAM" id="SSF48452">
    <property type="entry name" value="TPR-like"/>
    <property type="match status" value="1"/>
</dbReference>
<reference evidence="1 2" key="1">
    <citation type="submission" date="2018-12" db="EMBL/GenBank/DDBJ databases">
        <title>Complete genome sequence of Iodobacter sp. H11R3.</title>
        <authorList>
            <person name="Bae J.-W."/>
        </authorList>
    </citation>
    <scope>NUCLEOTIDE SEQUENCE [LARGE SCALE GENOMIC DNA]</scope>
    <source>
        <strain evidence="1 2">H11R3</strain>
    </source>
</reference>
<dbReference type="InterPro" id="IPR010323">
    <property type="entry name" value="DUF924"/>
</dbReference>
<dbReference type="Gene3D" id="1.25.40.10">
    <property type="entry name" value="Tetratricopeptide repeat domain"/>
    <property type="match status" value="1"/>
</dbReference>
<dbReference type="Gene3D" id="1.20.58.320">
    <property type="entry name" value="TPR-like"/>
    <property type="match status" value="1"/>
</dbReference>
<accession>A0A3S8ZT42</accession>
<evidence type="ECO:0000313" key="2">
    <source>
        <dbReference type="Proteomes" id="UP000282438"/>
    </source>
</evidence>